<reference evidence="3 4" key="1">
    <citation type="submission" date="2020-07" db="EMBL/GenBank/DDBJ databases">
        <title>Taxonomic revisions and descriptions of new bacterial species based on genomic comparisons in the high-G+C-content subgroup of the family Alcaligenaceae.</title>
        <authorList>
            <person name="Szabo A."/>
            <person name="Felfoldi T."/>
        </authorList>
    </citation>
    <scope>NUCLEOTIDE SEQUENCE [LARGE SCALE GENOMIC DNA]</scope>
    <source>
        <strain evidence="3 4">DSM 25264</strain>
    </source>
</reference>
<dbReference type="InterPro" id="IPR042100">
    <property type="entry name" value="Bug_dom1"/>
</dbReference>
<keyword evidence="2" id="KW-0732">Signal</keyword>
<name>A0A853FGY1_9BURK</name>
<sequence length="327" mass="33693">MTFIRKLACTGILAASCAALVVPGAAAAASYPDKAVKLIVPFGAGGITDLIARHVSEKLAGALGQSVVVDNRAGAGGAIGAQAAATAAPDGYTIFMGTVGTQVVNPMIMKSINYDPADFVPIGMVSGSPFVLAARSSLGVKSLQELVDYAKAHPGKLNFGSAGIGSSPHLGFELLKYTTGINIVHVPYKSGSEAVNAAVGGQTDLAMDAIPVVMPHVKSGKLTALALAATQPSPAAQGVPTSAQAGDKELLISSWNAFFVPKGTPDDVVQTLRKALQKSLSDKDLQEALHAQGSEVYTGTLPEYQAFIEAETAKWKKIVKEADIHRD</sequence>
<dbReference type="Pfam" id="PF03401">
    <property type="entry name" value="TctC"/>
    <property type="match status" value="1"/>
</dbReference>
<evidence type="ECO:0000313" key="4">
    <source>
        <dbReference type="Proteomes" id="UP000580517"/>
    </source>
</evidence>
<accession>A0A853FGY1</accession>
<organism evidence="3 4">
    <name type="scientific">Allopusillimonas soli</name>
    <dbReference type="NCBI Taxonomy" id="659016"/>
    <lineage>
        <taxon>Bacteria</taxon>
        <taxon>Pseudomonadati</taxon>
        <taxon>Pseudomonadota</taxon>
        <taxon>Betaproteobacteria</taxon>
        <taxon>Burkholderiales</taxon>
        <taxon>Alcaligenaceae</taxon>
        <taxon>Allopusillimonas</taxon>
    </lineage>
</organism>
<dbReference type="PIRSF" id="PIRSF017082">
    <property type="entry name" value="YflP"/>
    <property type="match status" value="1"/>
</dbReference>
<dbReference type="Gene3D" id="3.40.190.10">
    <property type="entry name" value="Periplasmic binding protein-like II"/>
    <property type="match status" value="1"/>
</dbReference>
<dbReference type="Gene3D" id="3.40.190.150">
    <property type="entry name" value="Bordetella uptake gene, domain 1"/>
    <property type="match status" value="1"/>
</dbReference>
<gene>
    <name evidence="3" type="ORF">H0A68_10220</name>
</gene>
<dbReference type="EMBL" id="JACCEW010000003">
    <property type="protein sequence ID" value="NYT37246.1"/>
    <property type="molecule type" value="Genomic_DNA"/>
</dbReference>
<dbReference type="Proteomes" id="UP000580517">
    <property type="component" value="Unassembled WGS sequence"/>
</dbReference>
<dbReference type="AlphaFoldDB" id="A0A853FGY1"/>
<comment type="similarity">
    <text evidence="1">Belongs to the UPF0065 (bug) family.</text>
</comment>
<dbReference type="SUPFAM" id="SSF53850">
    <property type="entry name" value="Periplasmic binding protein-like II"/>
    <property type="match status" value="1"/>
</dbReference>
<dbReference type="CDD" id="cd07012">
    <property type="entry name" value="PBP2_Bug_TTT"/>
    <property type="match status" value="1"/>
</dbReference>
<evidence type="ECO:0000256" key="1">
    <source>
        <dbReference type="ARBA" id="ARBA00006987"/>
    </source>
</evidence>
<feature type="signal peptide" evidence="2">
    <location>
        <begin position="1"/>
        <end position="28"/>
    </location>
</feature>
<dbReference type="RefSeq" id="WP_129969592.1">
    <property type="nucleotide sequence ID" value="NZ_JACCEW010000003.1"/>
</dbReference>
<proteinExistence type="inferred from homology"/>
<dbReference type="PROSITE" id="PS51257">
    <property type="entry name" value="PROKAR_LIPOPROTEIN"/>
    <property type="match status" value="1"/>
</dbReference>
<dbReference type="PANTHER" id="PTHR42928:SF5">
    <property type="entry name" value="BLR1237 PROTEIN"/>
    <property type="match status" value="1"/>
</dbReference>
<dbReference type="PANTHER" id="PTHR42928">
    <property type="entry name" value="TRICARBOXYLATE-BINDING PROTEIN"/>
    <property type="match status" value="1"/>
</dbReference>
<evidence type="ECO:0000313" key="3">
    <source>
        <dbReference type="EMBL" id="NYT37246.1"/>
    </source>
</evidence>
<protein>
    <submittedName>
        <fullName evidence="3">Tripartite tricarboxylate transporter substrate binding protein</fullName>
    </submittedName>
</protein>
<evidence type="ECO:0000256" key="2">
    <source>
        <dbReference type="SAM" id="SignalP"/>
    </source>
</evidence>
<keyword evidence="4" id="KW-1185">Reference proteome</keyword>
<comment type="caution">
    <text evidence="3">The sequence shown here is derived from an EMBL/GenBank/DDBJ whole genome shotgun (WGS) entry which is preliminary data.</text>
</comment>
<dbReference type="InterPro" id="IPR005064">
    <property type="entry name" value="BUG"/>
</dbReference>
<feature type="chain" id="PRO_5032798109" evidence="2">
    <location>
        <begin position="29"/>
        <end position="327"/>
    </location>
</feature>
<dbReference type="OrthoDB" id="8954399at2"/>